<name>A0A540VA93_9GAMM</name>
<proteinExistence type="predicted"/>
<dbReference type="SUPFAM" id="SSF53474">
    <property type="entry name" value="alpha/beta-Hydrolases"/>
    <property type="match status" value="1"/>
</dbReference>
<sequence length="145" mass="15149">MATEKITFTGHNGDALHARLDRPDGPIRAVALFAHCFTCSKDIPAARRIAGRLAAQGIAVLRFDFTGLGHSEGEFANTNFTSNVEDLRLAARHLTETVGVPQLLIGHSLGGAAVIKAAPDISGVRAVVTIGAPSDPSHVSKNFAA</sequence>
<dbReference type="InterPro" id="IPR029058">
    <property type="entry name" value="AB_hydrolase_fold"/>
</dbReference>
<dbReference type="AlphaFoldDB" id="A0A540VA93"/>
<gene>
    <name evidence="2" type="ORF">FKY71_18085</name>
</gene>
<protein>
    <submittedName>
        <fullName evidence="2">Lysophospholipase</fullName>
    </submittedName>
</protein>
<dbReference type="Proteomes" id="UP000315400">
    <property type="component" value="Unassembled WGS sequence"/>
</dbReference>
<dbReference type="GO" id="GO:0052689">
    <property type="term" value="F:carboxylic ester hydrolase activity"/>
    <property type="evidence" value="ECO:0007669"/>
    <property type="project" value="TreeGrafter"/>
</dbReference>
<evidence type="ECO:0000313" key="3">
    <source>
        <dbReference type="Proteomes" id="UP000315400"/>
    </source>
</evidence>
<dbReference type="Gene3D" id="3.40.50.1820">
    <property type="entry name" value="alpha/beta hydrolase"/>
    <property type="match status" value="1"/>
</dbReference>
<dbReference type="InterPro" id="IPR053145">
    <property type="entry name" value="AB_hydrolase_Est10"/>
</dbReference>
<dbReference type="EMBL" id="VIFK01000458">
    <property type="protein sequence ID" value="TQE93645.1"/>
    <property type="molecule type" value="Genomic_DNA"/>
</dbReference>
<evidence type="ECO:0000259" key="1">
    <source>
        <dbReference type="Pfam" id="PF12146"/>
    </source>
</evidence>
<feature type="non-terminal residue" evidence="2">
    <location>
        <position position="145"/>
    </location>
</feature>
<dbReference type="STRING" id="1260251.SPISAL_05010"/>
<dbReference type="PANTHER" id="PTHR43265:SF1">
    <property type="entry name" value="ESTERASE ESTD"/>
    <property type="match status" value="1"/>
</dbReference>
<dbReference type="InterPro" id="IPR022742">
    <property type="entry name" value="Hydrolase_4"/>
</dbReference>
<feature type="domain" description="Serine aminopeptidase S33" evidence="1">
    <location>
        <begin position="47"/>
        <end position="132"/>
    </location>
</feature>
<dbReference type="PANTHER" id="PTHR43265">
    <property type="entry name" value="ESTERASE ESTD"/>
    <property type="match status" value="1"/>
</dbReference>
<dbReference type="Pfam" id="PF12146">
    <property type="entry name" value="Hydrolase_4"/>
    <property type="match status" value="1"/>
</dbReference>
<reference evidence="2 3" key="1">
    <citation type="submission" date="2019-06" db="EMBL/GenBank/DDBJ databases">
        <title>Metagenome assembled Genome of Spiribacter salinus SL48-SHIP from the microbial mat of Salt Lake 48 (Novosibirsk region, Russia).</title>
        <authorList>
            <person name="Shipova A."/>
            <person name="Rozanov A.S."/>
            <person name="Bryanskaya A.V."/>
            <person name="Peltek S.E."/>
        </authorList>
    </citation>
    <scope>NUCLEOTIDE SEQUENCE [LARGE SCALE GENOMIC DNA]</scope>
    <source>
        <strain evidence="2">SL48-SHIP-2</strain>
    </source>
</reference>
<organism evidence="2 3">
    <name type="scientific">Spiribacter salinus</name>
    <dbReference type="NCBI Taxonomy" id="1335746"/>
    <lineage>
        <taxon>Bacteria</taxon>
        <taxon>Pseudomonadati</taxon>
        <taxon>Pseudomonadota</taxon>
        <taxon>Gammaproteobacteria</taxon>
        <taxon>Chromatiales</taxon>
        <taxon>Ectothiorhodospiraceae</taxon>
        <taxon>Spiribacter</taxon>
    </lineage>
</organism>
<evidence type="ECO:0000313" key="2">
    <source>
        <dbReference type="EMBL" id="TQE93645.1"/>
    </source>
</evidence>
<accession>A0A540VA93</accession>
<comment type="caution">
    <text evidence="2">The sequence shown here is derived from an EMBL/GenBank/DDBJ whole genome shotgun (WGS) entry which is preliminary data.</text>
</comment>